<organism evidence="2 3">
    <name type="scientific">Mycobacteroides chelonae</name>
    <name type="common">Mycobacterium chelonae</name>
    <dbReference type="NCBI Taxonomy" id="1774"/>
    <lineage>
        <taxon>Bacteria</taxon>
        <taxon>Bacillati</taxon>
        <taxon>Actinomycetota</taxon>
        <taxon>Actinomycetes</taxon>
        <taxon>Mycobacteriales</taxon>
        <taxon>Mycobacteriaceae</taxon>
        <taxon>Mycobacteroides</taxon>
    </lineage>
</organism>
<gene>
    <name evidence="2" type="ORF">BKG82_06480</name>
</gene>
<accession>A0A1S1LUY7</accession>
<dbReference type="AlphaFoldDB" id="A0A1S1LUY7"/>
<evidence type="ECO:0000256" key="1">
    <source>
        <dbReference type="SAM" id="Phobius"/>
    </source>
</evidence>
<proteinExistence type="predicted"/>
<feature type="transmembrane region" description="Helical" evidence="1">
    <location>
        <begin position="86"/>
        <end position="107"/>
    </location>
</feature>
<reference evidence="2 3" key="1">
    <citation type="submission" date="2016-10" db="EMBL/GenBank/DDBJ databases">
        <title>Evaluation of Human, Veterinary and Environmental Mycobacterium chelonae Isolates by Core Genome Phylogenomic Analysis, Targeted Gene Comparison, and Anti-microbial Susceptibility Patterns: A Tale of Mistaken Identities.</title>
        <authorList>
            <person name="Fogelson S.B."/>
            <person name="Camus A.C."/>
            <person name="Lorenz W."/>
            <person name="Vasireddy R."/>
            <person name="Vasireddy S."/>
            <person name="Smith T."/>
            <person name="Brown-Elliott B.A."/>
            <person name="Wallace R.J.Jr."/>
            <person name="Hasan N.A."/>
            <person name="Reischl U."/>
            <person name="Sanchez S."/>
        </authorList>
    </citation>
    <scope>NUCLEOTIDE SEQUENCE [LARGE SCALE GENOMIC DNA]</scope>
    <source>
        <strain evidence="2 3">15515</strain>
    </source>
</reference>
<keyword evidence="1" id="KW-1133">Transmembrane helix</keyword>
<protein>
    <submittedName>
        <fullName evidence="2">Uncharacterized protein</fullName>
    </submittedName>
</protein>
<feature type="transmembrane region" description="Helical" evidence="1">
    <location>
        <begin position="12"/>
        <end position="33"/>
    </location>
</feature>
<sequence>MLKNGGPSRSRWIAVLVAGVIAALPVLHCTVMADAALPVVSHHLVASASDTAEGVGQHIGRASQDFTSQIFDVIAGKVRSGNAFRMLWAAALVVTLAVSLLPLRVVVTRAPPRRRAWVAVVGGRARLHQICVSRR</sequence>
<comment type="caution">
    <text evidence="2">The sequence shown here is derived from an EMBL/GenBank/DDBJ whole genome shotgun (WGS) entry which is preliminary data.</text>
</comment>
<keyword evidence="1" id="KW-0812">Transmembrane</keyword>
<keyword evidence="1" id="KW-0472">Membrane</keyword>
<name>A0A1S1LUY7_MYCCH</name>
<dbReference type="EMBL" id="MLIQ01000011">
    <property type="protein sequence ID" value="OHU60127.1"/>
    <property type="molecule type" value="Genomic_DNA"/>
</dbReference>
<evidence type="ECO:0000313" key="2">
    <source>
        <dbReference type="EMBL" id="OHU60127.1"/>
    </source>
</evidence>
<dbReference type="Proteomes" id="UP000180043">
    <property type="component" value="Unassembled WGS sequence"/>
</dbReference>
<evidence type="ECO:0000313" key="3">
    <source>
        <dbReference type="Proteomes" id="UP000180043"/>
    </source>
</evidence>
<dbReference type="Pfam" id="PF26327">
    <property type="entry name" value="LpqS"/>
    <property type="match status" value="1"/>
</dbReference>
<dbReference type="InterPro" id="IPR058714">
    <property type="entry name" value="LpqS"/>
</dbReference>